<evidence type="ECO:0000256" key="7">
    <source>
        <dbReference type="SAM" id="Phobius"/>
    </source>
</evidence>
<reference evidence="9 10" key="1">
    <citation type="submission" date="2023-09" db="EMBL/GenBank/DDBJ databases">
        <title>Nesidiocoris tenuis whole genome shotgun sequence.</title>
        <authorList>
            <person name="Shibata T."/>
            <person name="Shimoda M."/>
            <person name="Kobayashi T."/>
            <person name="Uehara T."/>
        </authorList>
    </citation>
    <scope>NUCLEOTIDE SEQUENCE [LARGE SCALE GENOMIC DNA]</scope>
    <source>
        <strain evidence="9 10">Japan</strain>
    </source>
</reference>
<evidence type="ECO:0000256" key="4">
    <source>
        <dbReference type="ARBA" id="ARBA00040795"/>
    </source>
</evidence>
<accession>A0ABN7AUF4</accession>
<feature type="domain" description="SAC" evidence="8">
    <location>
        <begin position="132"/>
        <end position="461"/>
    </location>
</feature>
<evidence type="ECO:0000256" key="5">
    <source>
        <dbReference type="ARBA" id="ARBA00041396"/>
    </source>
</evidence>
<organism evidence="9 10">
    <name type="scientific">Nesidiocoris tenuis</name>
    <dbReference type="NCBI Taxonomy" id="355587"/>
    <lineage>
        <taxon>Eukaryota</taxon>
        <taxon>Metazoa</taxon>
        <taxon>Ecdysozoa</taxon>
        <taxon>Arthropoda</taxon>
        <taxon>Hexapoda</taxon>
        <taxon>Insecta</taxon>
        <taxon>Pterygota</taxon>
        <taxon>Neoptera</taxon>
        <taxon>Paraneoptera</taxon>
        <taxon>Hemiptera</taxon>
        <taxon>Heteroptera</taxon>
        <taxon>Panheteroptera</taxon>
        <taxon>Cimicomorpha</taxon>
        <taxon>Miridae</taxon>
        <taxon>Dicyphina</taxon>
        <taxon>Nesidiocoris</taxon>
    </lineage>
</organism>
<dbReference type="Pfam" id="PF02383">
    <property type="entry name" value="Syja_N"/>
    <property type="match status" value="1"/>
</dbReference>
<dbReference type="EC" id="3.1.3.64" evidence="1"/>
<evidence type="ECO:0000313" key="9">
    <source>
        <dbReference type="EMBL" id="BES95588.1"/>
    </source>
</evidence>
<keyword evidence="7" id="KW-0812">Transmembrane</keyword>
<sequence length="604" mass="68383">MASVGRRLSTSGVHSDLRLLTTDEKFYILPAANPNNVLVIDRVSEEIRVEPSKIPIPAVASETRIKGILGIIKLISCNYLVVITEGIKVGENQNGFSVIWKVKKVELISYAKSTTHLSSEQSRLNNEYYLLFLSVFANNDFYYSYTYDLSHTVQRLQHLSPEQLAGSMLGRSESRFVWNAYMLSNLSSVEGTGRYLLPIINGFVGVEKCVVNGQAFTVTLISRRSKLRPGMRLFTRGIDSQGNVANFVETEMIVETLSKRASFVQTRGSMPFYWQQWPNLKYKPRPALIPSENHLDAFNKHFETQQIEYGRQVLINLVDHKGSEGELEKFYKNLVAQSGNPNLKYDAFDFHSECSKMRWERLSILIDRISHDLEEMGYTLMINDEKVVSYQDGVFRTNCIDCLDRTNVVQSMIARRALVDVLLKLAILNIGETITDHPGLEMAFRSLWTDNADAVSTQYSGTGALKTDYTRTGVRSHKGMLQDLTRSAMRYYKNNLCQGSIQDGLDLFLGNYRISSGEGLSVPSPLDDVKDWKYNTFPLVLLVAIAMFFANLITPAEYETSTLLCLIFWGSMVAFTLSTILYYGKDFVDYPKLATRLPSSMTRA</sequence>
<evidence type="ECO:0000256" key="6">
    <source>
        <dbReference type="ARBA" id="ARBA00041911"/>
    </source>
</evidence>
<proteinExistence type="predicted"/>
<comment type="catalytic activity">
    <reaction evidence="3">
        <text>a 1,2-diacyl-sn-glycero-3-phospho-(1D-myo-inositol 4-phosphate) + H2O = a 1,2-diacyl-sn-glycero-3-phospho-(1D-myo-inositol) + phosphate</text>
        <dbReference type="Rhea" id="RHEA:55652"/>
        <dbReference type="ChEBI" id="CHEBI:15377"/>
        <dbReference type="ChEBI" id="CHEBI:43474"/>
        <dbReference type="ChEBI" id="CHEBI:57880"/>
        <dbReference type="ChEBI" id="CHEBI:58178"/>
    </reaction>
    <physiologicalReaction direction="left-to-right" evidence="3">
        <dbReference type="Rhea" id="RHEA:55653"/>
    </physiologicalReaction>
</comment>
<evidence type="ECO:0000313" key="10">
    <source>
        <dbReference type="Proteomes" id="UP001307889"/>
    </source>
</evidence>
<evidence type="ECO:0000259" key="8">
    <source>
        <dbReference type="PROSITE" id="PS50275"/>
    </source>
</evidence>
<evidence type="ECO:0000256" key="1">
    <source>
        <dbReference type="ARBA" id="ARBA00013038"/>
    </source>
</evidence>
<dbReference type="Proteomes" id="UP001307889">
    <property type="component" value="Chromosome 6"/>
</dbReference>
<evidence type="ECO:0000256" key="3">
    <source>
        <dbReference type="ARBA" id="ARBA00036807"/>
    </source>
</evidence>
<feature type="transmembrane region" description="Helical" evidence="7">
    <location>
        <begin position="532"/>
        <end position="550"/>
    </location>
</feature>
<feature type="transmembrane region" description="Helical" evidence="7">
    <location>
        <begin position="562"/>
        <end position="583"/>
    </location>
</feature>
<dbReference type="PANTHER" id="PTHR45662:SF2">
    <property type="entry name" value="PHOSPHATIDYLINOSITOL-3-PHOSPHATASE SAC1"/>
    <property type="match status" value="1"/>
</dbReference>
<comment type="catalytic activity">
    <reaction evidence="2">
        <text>a 1,2-diacyl-sn-glycero-3-phospho-(1D-myo-inositol-3-phosphate) + H2O = a 1,2-diacyl-sn-glycero-3-phospho-(1D-myo-inositol) + phosphate</text>
        <dbReference type="Rhea" id="RHEA:12316"/>
        <dbReference type="ChEBI" id="CHEBI:15377"/>
        <dbReference type="ChEBI" id="CHEBI:43474"/>
        <dbReference type="ChEBI" id="CHEBI:57880"/>
        <dbReference type="ChEBI" id="CHEBI:58088"/>
        <dbReference type="EC" id="3.1.3.64"/>
    </reaction>
    <physiologicalReaction direction="left-to-right" evidence="2">
        <dbReference type="Rhea" id="RHEA:12317"/>
    </physiologicalReaction>
</comment>
<dbReference type="InterPro" id="IPR002013">
    <property type="entry name" value="SAC_dom"/>
</dbReference>
<keyword evidence="7" id="KW-0472">Membrane</keyword>
<gene>
    <name evidence="9" type="ORF">NTJ_08398</name>
</gene>
<dbReference type="PROSITE" id="PS50275">
    <property type="entry name" value="SAC"/>
    <property type="match status" value="1"/>
</dbReference>
<keyword evidence="7" id="KW-1133">Transmembrane helix</keyword>
<dbReference type="EMBL" id="AP028914">
    <property type="protein sequence ID" value="BES95588.1"/>
    <property type="molecule type" value="Genomic_DNA"/>
</dbReference>
<evidence type="ECO:0000256" key="2">
    <source>
        <dbReference type="ARBA" id="ARBA00036631"/>
    </source>
</evidence>
<name>A0ABN7AUF4_9HEMI</name>
<dbReference type="PANTHER" id="PTHR45662">
    <property type="entry name" value="PHOSPHATIDYLINOSITIDE PHOSPHATASE SAC1"/>
    <property type="match status" value="1"/>
</dbReference>
<keyword evidence="10" id="KW-1185">Reference proteome</keyword>
<protein>
    <recommendedName>
        <fullName evidence="4">Phosphatidylinositol-3-phosphatase SAC1</fullName>
        <ecNumber evidence="1">3.1.3.64</ecNumber>
    </recommendedName>
    <alternativeName>
        <fullName evidence="6">Phosphatidylinositol-4-phosphate phosphatase</fullName>
    </alternativeName>
    <alternativeName>
        <fullName evidence="5">Suppressor of actin mutations 1-like protein</fullName>
    </alternativeName>
</protein>